<reference evidence="1 2" key="1">
    <citation type="journal article" date="2018" name="IMA Fungus">
        <title>IMA Genome-F 10: Nine draft genome sequences of Claviceps purpurea s.lat., including C. arundinis, C. humidiphila, and C. cf. spartinae, pseudomolecules for the pitch canker pathogen Fusarium circinatum, draft genome of Davidsoniella eucalypti, Grosmannia galeiformis, Quambalaria eucalypti, and Teratosphaeria destructans.</title>
        <authorList>
            <person name="Wingfield B.D."/>
            <person name="Liu M."/>
            <person name="Nguyen H.D."/>
            <person name="Lane F.A."/>
            <person name="Morgan S.W."/>
            <person name="De Vos L."/>
            <person name="Wilken P.M."/>
            <person name="Duong T.A."/>
            <person name="Aylward J."/>
            <person name="Coetzee M.P."/>
            <person name="Dadej K."/>
            <person name="De Beer Z.W."/>
            <person name="Findlay W."/>
            <person name="Havenga M."/>
            <person name="Kolarik M."/>
            <person name="Menzies J.G."/>
            <person name="Naidoo K."/>
            <person name="Pochopski O."/>
            <person name="Shoukouhi P."/>
            <person name="Santana Q.C."/>
            <person name="Seifert K.A."/>
            <person name="Soal N."/>
            <person name="Steenkamp E.T."/>
            <person name="Tatham C.T."/>
            <person name="van der Nest M.A."/>
            <person name="Wingfield M.J."/>
        </authorList>
    </citation>
    <scope>NUCLEOTIDE SEQUENCE [LARGE SCALE GENOMIC DNA]</scope>
    <source>
        <strain evidence="1">CMW44962</strain>
    </source>
</reference>
<dbReference type="AlphaFoldDB" id="A0A9W7SKD3"/>
<keyword evidence="2" id="KW-1185">Reference proteome</keyword>
<reference evidence="1 2" key="2">
    <citation type="journal article" date="2021" name="Curr. Genet.">
        <title>Genetic response to nitrogen starvation in the aggressive Eucalyptus foliar pathogen Teratosphaeria destructans.</title>
        <authorList>
            <person name="Havenga M."/>
            <person name="Wingfield B.D."/>
            <person name="Wingfield M.J."/>
            <person name="Dreyer L.L."/>
            <person name="Roets F."/>
            <person name="Aylward J."/>
        </authorList>
    </citation>
    <scope>NUCLEOTIDE SEQUENCE [LARGE SCALE GENOMIC DNA]</scope>
    <source>
        <strain evidence="1">CMW44962</strain>
    </source>
</reference>
<comment type="caution">
    <text evidence="1">The sequence shown here is derived from an EMBL/GenBank/DDBJ whole genome shotgun (WGS) entry which is preliminary data.</text>
</comment>
<dbReference type="Proteomes" id="UP001138500">
    <property type="component" value="Unassembled WGS sequence"/>
</dbReference>
<proteinExistence type="predicted"/>
<organism evidence="1 2">
    <name type="scientific">Teratosphaeria destructans</name>
    <dbReference type="NCBI Taxonomy" id="418781"/>
    <lineage>
        <taxon>Eukaryota</taxon>
        <taxon>Fungi</taxon>
        <taxon>Dikarya</taxon>
        <taxon>Ascomycota</taxon>
        <taxon>Pezizomycotina</taxon>
        <taxon>Dothideomycetes</taxon>
        <taxon>Dothideomycetidae</taxon>
        <taxon>Mycosphaerellales</taxon>
        <taxon>Teratosphaeriaceae</taxon>
        <taxon>Teratosphaeria</taxon>
    </lineage>
</organism>
<sequence length="226" mass="24496">PYLVAWSGGAPASRRAVARVVSPWRKAWWRGCSWSWSLAVAVDGWECRMVRAVVVCPPAAARWRAVSPPSLVAALAFSFRARSLSAMGWWPCFAAKCKAVQPSGDLSFRPHFSRSTSSSMGRLPLCAAYATGIHESLNFFGFTSRARNICAMTTSPSLTTSRKALAMAVSVKWRNCSPPIRHSTAWPWPLAAATSRGVSPRLLQSSDRAPAASSILQRSASPFRAA</sequence>
<feature type="non-terminal residue" evidence="1">
    <location>
        <position position="1"/>
    </location>
</feature>
<evidence type="ECO:0000313" key="1">
    <source>
        <dbReference type="EMBL" id="KAH9819356.1"/>
    </source>
</evidence>
<protein>
    <submittedName>
        <fullName evidence="1">Uncharacterized protein</fullName>
    </submittedName>
</protein>
<evidence type="ECO:0000313" key="2">
    <source>
        <dbReference type="Proteomes" id="UP001138500"/>
    </source>
</evidence>
<gene>
    <name evidence="1" type="ORF">Tdes44962_MAKER10338</name>
</gene>
<name>A0A9W7SKD3_9PEZI</name>
<accession>A0A9W7SKD3</accession>
<dbReference type="EMBL" id="RIBY02002333">
    <property type="protein sequence ID" value="KAH9819356.1"/>
    <property type="molecule type" value="Genomic_DNA"/>
</dbReference>